<accession>A0ABR4G0X3</accession>
<sequence>MRRALGTVKVSRRQLRIVFCAKSRVISFGAVRRHRARDRIRHSAAQSRCRVVLLGFQGFHRLSEFWLAPGFSSLVTGRWEGGERAFIRRVDYYCQGGQITSKIFSKRSERNQDKKKQIGHVDFICYWQLLLLHAYHLMKISSPSNLFL</sequence>
<dbReference type="Proteomes" id="UP001610563">
    <property type="component" value="Unassembled WGS sequence"/>
</dbReference>
<proteinExistence type="predicted"/>
<name>A0ABR4G0X3_9EURO</name>
<dbReference type="EMBL" id="JBFTWV010000068">
    <property type="protein sequence ID" value="KAL2789167.1"/>
    <property type="molecule type" value="Genomic_DNA"/>
</dbReference>
<keyword evidence="2" id="KW-1185">Reference proteome</keyword>
<evidence type="ECO:0000313" key="2">
    <source>
        <dbReference type="Proteomes" id="UP001610563"/>
    </source>
</evidence>
<evidence type="ECO:0000313" key="1">
    <source>
        <dbReference type="EMBL" id="KAL2789167.1"/>
    </source>
</evidence>
<organism evidence="1 2">
    <name type="scientific">Aspergillus keveii</name>
    <dbReference type="NCBI Taxonomy" id="714993"/>
    <lineage>
        <taxon>Eukaryota</taxon>
        <taxon>Fungi</taxon>
        <taxon>Dikarya</taxon>
        <taxon>Ascomycota</taxon>
        <taxon>Pezizomycotina</taxon>
        <taxon>Eurotiomycetes</taxon>
        <taxon>Eurotiomycetidae</taxon>
        <taxon>Eurotiales</taxon>
        <taxon>Aspergillaceae</taxon>
        <taxon>Aspergillus</taxon>
        <taxon>Aspergillus subgen. Nidulantes</taxon>
    </lineage>
</organism>
<gene>
    <name evidence="1" type="ORF">BJX66DRAFT_239192</name>
</gene>
<reference evidence="1 2" key="1">
    <citation type="submission" date="2024-07" db="EMBL/GenBank/DDBJ databases">
        <title>Section-level genome sequencing and comparative genomics of Aspergillus sections Usti and Cavernicolus.</title>
        <authorList>
            <consortium name="Lawrence Berkeley National Laboratory"/>
            <person name="Nybo J.L."/>
            <person name="Vesth T.C."/>
            <person name="Theobald S."/>
            <person name="Frisvad J.C."/>
            <person name="Larsen T.O."/>
            <person name="Kjaerboelling I."/>
            <person name="Rothschild-Mancinelli K."/>
            <person name="Lyhne E.K."/>
            <person name="Kogle M.E."/>
            <person name="Barry K."/>
            <person name="Clum A."/>
            <person name="Na H."/>
            <person name="Ledsgaard L."/>
            <person name="Lin J."/>
            <person name="Lipzen A."/>
            <person name="Kuo A."/>
            <person name="Riley R."/>
            <person name="Mondo S."/>
            <person name="Labutti K."/>
            <person name="Haridas S."/>
            <person name="Pangalinan J."/>
            <person name="Salamov A.A."/>
            <person name="Simmons B.A."/>
            <person name="Magnuson J.K."/>
            <person name="Chen J."/>
            <person name="Drula E."/>
            <person name="Henrissat B."/>
            <person name="Wiebenga A."/>
            <person name="Lubbers R.J."/>
            <person name="Gomes A.C."/>
            <person name="Makela M.R."/>
            <person name="Stajich J."/>
            <person name="Grigoriev I.V."/>
            <person name="Mortensen U.H."/>
            <person name="De Vries R.P."/>
            <person name="Baker S.E."/>
            <person name="Andersen M.R."/>
        </authorList>
    </citation>
    <scope>NUCLEOTIDE SEQUENCE [LARGE SCALE GENOMIC DNA]</scope>
    <source>
        <strain evidence="1 2">CBS 209.92</strain>
    </source>
</reference>
<comment type="caution">
    <text evidence="1">The sequence shown here is derived from an EMBL/GenBank/DDBJ whole genome shotgun (WGS) entry which is preliminary data.</text>
</comment>
<protein>
    <submittedName>
        <fullName evidence="1">Uncharacterized protein</fullName>
    </submittedName>
</protein>